<keyword evidence="1" id="KW-0812">Transmembrane</keyword>
<proteinExistence type="predicted"/>
<dbReference type="InParanoid" id="G8ZTI5"/>
<accession>G8ZTI5</accession>
<name>G8ZTI5_TORDE</name>
<keyword evidence="1" id="KW-0472">Membrane</keyword>
<feature type="transmembrane region" description="Helical" evidence="1">
    <location>
        <begin position="91"/>
        <end position="114"/>
    </location>
</feature>
<dbReference type="HOGENOM" id="CLU_1397214_0_0_1"/>
<evidence type="ECO:0000313" key="2">
    <source>
        <dbReference type="EMBL" id="CCE91929.1"/>
    </source>
</evidence>
<sequence>MNSCLNRLPNFHKKITELRIIKLISMLWFILVELPLRLIKTLIFARPAQLETSSIQGRYHYQTASLSDVMTEAYLSKDFSPLETSGKYTRLYYSPTLGLVVSLLVFGTVLRLNFLRKTQLGLKSSFPVRAPRKRLLDVRNIPVEYDEELNTWCTLNCSTAKGRKSAMGIPRLGLPQQTVQSGTIARSLIFQPTRN</sequence>
<feature type="transmembrane region" description="Helical" evidence="1">
    <location>
        <begin position="20"/>
        <end position="39"/>
    </location>
</feature>
<dbReference type="GeneID" id="11502363"/>
<organism evidence="2 3">
    <name type="scientific">Torulaspora delbrueckii</name>
    <name type="common">Yeast</name>
    <name type="synonym">Candida colliculosa</name>
    <dbReference type="NCBI Taxonomy" id="4950"/>
    <lineage>
        <taxon>Eukaryota</taxon>
        <taxon>Fungi</taxon>
        <taxon>Dikarya</taxon>
        <taxon>Ascomycota</taxon>
        <taxon>Saccharomycotina</taxon>
        <taxon>Saccharomycetes</taxon>
        <taxon>Saccharomycetales</taxon>
        <taxon>Saccharomycetaceae</taxon>
        <taxon>Torulaspora</taxon>
    </lineage>
</organism>
<protein>
    <submittedName>
        <fullName evidence="2">Uncharacterized protein</fullName>
    </submittedName>
</protein>
<dbReference type="RefSeq" id="XP_003681140.1">
    <property type="nucleotide sequence ID" value="XM_003681092.1"/>
</dbReference>
<dbReference type="Proteomes" id="UP000005627">
    <property type="component" value="Chromosome 4"/>
</dbReference>
<gene>
    <name evidence="2" type="primary">TDEL0D03450</name>
    <name evidence="2" type="ORF">TDEL_0D03450</name>
</gene>
<dbReference type="EMBL" id="HE616745">
    <property type="protein sequence ID" value="CCE91929.1"/>
    <property type="molecule type" value="Genomic_DNA"/>
</dbReference>
<dbReference type="KEGG" id="tdl:TDEL_0D03450"/>
<keyword evidence="1" id="KW-1133">Transmembrane helix</keyword>
<evidence type="ECO:0000313" key="3">
    <source>
        <dbReference type="Proteomes" id="UP000005627"/>
    </source>
</evidence>
<dbReference type="OrthoDB" id="4053795at2759"/>
<reference evidence="2 3" key="1">
    <citation type="journal article" date="2011" name="Proc. Natl. Acad. Sci. U.S.A.">
        <title>Evolutionary erosion of yeast sex chromosomes by mating-type switching accidents.</title>
        <authorList>
            <person name="Gordon J.L."/>
            <person name="Armisen D."/>
            <person name="Proux-Wera E."/>
            <person name="Oheigeartaigh S.S."/>
            <person name="Byrne K.P."/>
            <person name="Wolfe K.H."/>
        </authorList>
    </citation>
    <scope>NUCLEOTIDE SEQUENCE [LARGE SCALE GENOMIC DNA]</scope>
    <source>
        <strain evidence="3">ATCC 10662 / CBS 1146 / NBRC 0425 / NCYC 2629 / NRRL Y-866</strain>
    </source>
</reference>
<keyword evidence="3" id="KW-1185">Reference proteome</keyword>
<dbReference type="AlphaFoldDB" id="G8ZTI5"/>
<evidence type="ECO:0000256" key="1">
    <source>
        <dbReference type="SAM" id="Phobius"/>
    </source>
</evidence>